<evidence type="ECO:0008006" key="3">
    <source>
        <dbReference type="Google" id="ProtNLM"/>
    </source>
</evidence>
<dbReference type="EMBL" id="BAAAQA010000022">
    <property type="protein sequence ID" value="GAA2120010.1"/>
    <property type="molecule type" value="Genomic_DNA"/>
</dbReference>
<reference evidence="1 2" key="1">
    <citation type="journal article" date="2019" name="Int. J. Syst. Evol. Microbiol.">
        <title>The Global Catalogue of Microorganisms (GCM) 10K type strain sequencing project: providing services to taxonomists for standard genome sequencing and annotation.</title>
        <authorList>
            <consortium name="The Broad Institute Genomics Platform"/>
            <consortium name="The Broad Institute Genome Sequencing Center for Infectious Disease"/>
            <person name="Wu L."/>
            <person name="Ma J."/>
        </authorList>
    </citation>
    <scope>NUCLEOTIDE SEQUENCE [LARGE SCALE GENOMIC DNA]</scope>
    <source>
        <strain evidence="1 2">JCM 15914</strain>
    </source>
</reference>
<dbReference type="RefSeq" id="WP_344225075.1">
    <property type="nucleotide sequence ID" value="NZ_BAAAQA010000022.1"/>
</dbReference>
<accession>A0ABN2Y3M0</accession>
<evidence type="ECO:0000313" key="1">
    <source>
        <dbReference type="EMBL" id="GAA2120010.1"/>
    </source>
</evidence>
<organism evidence="1 2">
    <name type="scientific">Kocuria atrinae</name>
    <dbReference type="NCBI Taxonomy" id="592377"/>
    <lineage>
        <taxon>Bacteria</taxon>
        <taxon>Bacillati</taxon>
        <taxon>Actinomycetota</taxon>
        <taxon>Actinomycetes</taxon>
        <taxon>Micrococcales</taxon>
        <taxon>Micrococcaceae</taxon>
        <taxon>Kocuria</taxon>
    </lineage>
</organism>
<comment type="caution">
    <text evidence="1">The sequence shown here is derived from an EMBL/GenBank/DDBJ whole genome shotgun (WGS) entry which is preliminary data.</text>
</comment>
<protein>
    <recommendedName>
        <fullName evidence="3">Transposase</fullName>
    </recommendedName>
</protein>
<dbReference type="Proteomes" id="UP001500166">
    <property type="component" value="Unassembled WGS sequence"/>
</dbReference>
<name>A0ABN2Y3M0_9MICC</name>
<sequence>MPKPYPEEFRPDVAAVTSKHEDPLSQIARDFGISETTRDCRTNR</sequence>
<evidence type="ECO:0000313" key="2">
    <source>
        <dbReference type="Proteomes" id="UP001500166"/>
    </source>
</evidence>
<proteinExistence type="predicted"/>
<keyword evidence="2" id="KW-1185">Reference proteome</keyword>
<gene>
    <name evidence="1" type="ORF">GCM10009824_21330</name>
</gene>